<dbReference type="RefSeq" id="WP_109621507.1">
    <property type="nucleotide sequence ID" value="NZ_QGDO01000007.1"/>
</dbReference>
<gene>
    <name evidence="2" type="ORF">BC781_10727</name>
</gene>
<feature type="chain" id="PRO_5016354760" evidence="1">
    <location>
        <begin position="20"/>
        <end position="261"/>
    </location>
</feature>
<accession>A0A315Z592</accession>
<protein>
    <submittedName>
        <fullName evidence="2">Uncharacterized protein</fullName>
    </submittedName>
</protein>
<dbReference type="Proteomes" id="UP000245535">
    <property type="component" value="Unassembled WGS sequence"/>
</dbReference>
<dbReference type="AlphaFoldDB" id="A0A315Z592"/>
<dbReference type="OrthoDB" id="9835056at2"/>
<dbReference type="PROSITE" id="PS51257">
    <property type="entry name" value="PROKAR_LIPOPROTEIN"/>
    <property type="match status" value="1"/>
</dbReference>
<name>A0A315Z592_SEDFL</name>
<feature type="signal peptide" evidence="1">
    <location>
        <begin position="1"/>
        <end position="19"/>
    </location>
</feature>
<keyword evidence="3" id="KW-1185">Reference proteome</keyword>
<dbReference type="Gene3D" id="2.60.40.10">
    <property type="entry name" value="Immunoglobulins"/>
    <property type="match status" value="1"/>
</dbReference>
<evidence type="ECO:0000313" key="3">
    <source>
        <dbReference type="Proteomes" id="UP000245535"/>
    </source>
</evidence>
<dbReference type="InterPro" id="IPR013783">
    <property type="entry name" value="Ig-like_fold"/>
</dbReference>
<evidence type="ECO:0000256" key="1">
    <source>
        <dbReference type="SAM" id="SignalP"/>
    </source>
</evidence>
<proteinExistence type="predicted"/>
<sequence length="261" mass="28211">MNKALSLLTSLLLSVAFFSCDTLLDEEGNPIAPEITFKAKSGYITSDATITEGDSINFSWEVVAKTSKIASFVIRLDNDDIFAPDDIDKNEYQDEFGITMSEEGVFTFAFIATDKDGLSTKEEITITVEADETPLSEAQALEWVRTGGNDATGLEMFGLTWTSNTSTSAIINKAADKFVELPSAAWADLASQEALMEAIDVASDISSFEGISVTASKDDYDVVLGTKKDDMYYLIHITSADVDASDSNVGTVITISGEYKN</sequence>
<comment type="caution">
    <text evidence="2">The sequence shown here is derived from an EMBL/GenBank/DDBJ whole genome shotgun (WGS) entry which is preliminary data.</text>
</comment>
<dbReference type="EMBL" id="QGDO01000007">
    <property type="protein sequence ID" value="PWJ38437.1"/>
    <property type="molecule type" value="Genomic_DNA"/>
</dbReference>
<organism evidence="2 3">
    <name type="scientific">Sediminitomix flava</name>
    <dbReference type="NCBI Taxonomy" id="379075"/>
    <lineage>
        <taxon>Bacteria</taxon>
        <taxon>Pseudomonadati</taxon>
        <taxon>Bacteroidota</taxon>
        <taxon>Cytophagia</taxon>
        <taxon>Cytophagales</taxon>
        <taxon>Flammeovirgaceae</taxon>
        <taxon>Sediminitomix</taxon>
    </lineage>
</organism>
<evidence type="ECO:0000313" key="2">
    <source>
        <dbReference type="EMBL" id="PWJ38437.1"/>
    </source>
</evidence>
<keyword evidence="1" id="KW-0732">Signal</keyword>
<reference evidence="2 3" key="1">
    <citation type="submission" date="2018-03" db="EMBL/GenBank/DDBJ databases">
        <title>Genomic Encyclopedia of Archaeal and Bacterial Type Strains, Phase II (KMG-II): from individual species to whole genera.</title>
        <authorList>
            <person name="Goeker M."/>
        </authorList>
    </citation>
    <scope>NUCLEOTIDE SEQUENCE [LARGE SCALE GENOMIC DNA]</scope>
    <source>
        <strain evidence="2 3">DSM 28229</strain>
    </source>
</reference>